<evidence type="ECO:0000256" key="1">
    <source>
        <dbReference type="SAM" id="Coils"/>
    </source>
</evidence>
<dbReference type="AlphaFoldDB" id="A0A9D3WG42"/>
<organism evidence="3 4">
    <name type="scientific">Gossypium stocksii</name>
    <dbReference type="NCBI Taxonomy" id="47602"/>
    <lineage>
        <taxon>Eukaryota</taxon>
        <taxon>Viridiplantae</taxon>
        <taxon>Streptophyta</taxon>
        <taxon>Embryophyta</taxon>
        <taxon>Tracheophyta</taxon>
        <taxon>Spermatophyta</taxon>
        <taxon>Magnoliopsida</taxon>
        <taxon>eudicotyledons</taxon>
        <taxon>Gunneridae</taxon>
        <taxon>Pentapetalae</taxon>
        <taxon>rosids</taxon>
        <taxon>malvids</taxon>
        <taxon>Malvales</taxon>
        <taxon>Malvaceae</taxon>
        <taxon>Malvoideae</taxon>
        <taxon>Gossypium</taxon>
    </lineage>
</organism>
<feature type="coiled-coil region" evidence="1">
    <location>
        <begin position="33"/>
        <end position="67"/>
    </location>
</feature>
<sequence length="189" mass="21218">MLGEASMANVGLVETKVKRKENENIYQSTMGALTQARKLYANLAKENKKLLEQNKRLQKHLTLTEKDVEKLHGVIANKQADKNILEVTLKIMDEQHKAAMANLSKSHEEALEKYKRETMQSLQEYLPDLKANLGRVCGEMEKLYSFYHAENTAETSVAPVGECEGNECEGEDGEENETLTDPLDTSANS</sequence>
<evidence type="ECO:0000313" key="4">
    <source>
        <dbReference type="Proteomes" id="UP000828251"/>
    </source>
</evidence>
<accession>A0A9D3WG42</accession>
<evidence type="ECO:0000256" key="2">
    <source>
        <dbReference type="SAM" id="MobiDB-lite"/>
    </source>
</evidence>
<keyword evidence="4" id="KW-1185">Reference proteome</keyword>
<dbReference type="EMBL" id="JAIQCV010000001">
    <property type="protein sequence ID" value="KAH1128649.1"/>
    <property type="molecule type" value="Genomic_DNA"/>
</dbReference>
<proteinExistence type="predicted"/>
<keyword evidence="1" id="KW-0175">Coiled coil</keyword>
<gene>
    <name evidence="3" type="ORF">J1N35_000027</name>
</gene>
<evidence type="ECO:0000313" key="3">
    <source>
        <dbReference type="EMBL" id="KAH1128649.1"/>
    </source>
</evidence>
<protein>
    <submittedName>
        <fullName evidence="3">Uncharacterized protein</fullName>
    </submittedName>
</protein>
<comment type="caution">
    <text evidence="3">The sequence shown here is derived from an EMBL/GenBank/DDBJ whole genome shotgun (WGS) entry which is preliminary data.</text>
</comment>
<dbReference type="Proteomes" id="UP000828251">
    <property type="component" value="Unassembled WGS sequence"/>
</dbReference>
<name>A0A9D3WG42_9ROSI</name>
<feature type="compositionally biased region" description="Acidic residues" evidence="2">
    <location>
        <begin position="164"/>
        <end position="178"/>
    </location>
</feature>
<feature type="region of interest" description="Disordered" evidence="2">
    <location>
        <begin position="161"/>
        <end position="189"/>
    </location>
</feature>
<reference evidence="3 4" key="1">
    <citation type="journal article" date="2021" name="Plant Biotechnol. J.">
        <title>Multi-omics assisted identification of the key and species-specific regulatory components of drought-tolerant mechanisms in Gossypium stocksii.</title>
        <authorList>
            <person name="Yu D."/>
            <person name="Ke L."/>
            <person name="Zhang D."/>
            <person name="Wu Y."/>
            <person name="Sun Y."/>
            <person name="Mei J."/>
            <person name="Sun J."/>
            <person name="Sun Y."/>
        </authorList>
    </citation>
    <scope>NUCLEOTIDE SEQUENCE [LARGE SCALE GENOMIC DNA]</scope>
    <source>
        <strain evidence="4">cv. E1</strain>
        <tissue evidence="3">Leaf</tissue>
    </source>
</reference>